<dbReference type="AlphaFoldDB" id="A0A0D6N4I8"/>
<keyword evidence="1" id="KW-0472">Membrane</keyword>
<keyword evidence="1" id="KW-1133">Transmembrane helix</keyword>
<name>A0A0D6N4I8_9PROT</name>
<feature type="transmembrane region" description="Helical" evidence="1">
    <location>
        <begin position="26"/>
        <end position="45"/>
    </location>
</feature>
<evidence type="ECO:0000313" key="4">
    <source>
        <dbReference type="Proteomes" id="UP000032671"/>
    </source>
</evidence>
<dbReference type="RefSeq" id="WP_158319785.1">
    <property type="nucleotide sequence ID" value="NZ_BAMV01000011.1"/>
</dbReference>
<evidence type="ECO:0000313" key="2">
    <source>
        <dbReference type="EMBL" id="GAN60426.1"/>
    </source>
</evidence>
<dbReference type="Proteomes" id="UP000321891">
    <property type="component" value="Unassembled WGS sequence"/>
</dbReference>
<keyword evidence="5" id="KW-1185">Reference proteome</keyword>
<dbReference type="EMBL" id="BJVU01000002">
    <property type="protein sequence ID" value="GEL58130.1"/>
    <property type="molecule type" value="Genomic_DNA"/>
</dbReference>
<protein>
    <submittedName>
        <fullName evidence="2">Uncharacterized protein</fullName>
    </submittedName>
</protein>
<organism evidence="2 4">
    <name type="scientific">Acetobacter cibinongensis</name>
    <dbReference type="NCBI Taxonomy" id="146475"/>
    <lineage>
        <taxon>Bacteria</taxon>
        <taxon>Pseudomonadati</taxon>
        <taxon>Pseudomonadota</taxon>
        <taxon>Alphaproteobacteria</taxon>
        <taxon>Acetobacterales</taxon>
        <taxon>Acetobacteraceae</taxon>
        <taxon>Acetobacter</taxon>
    </lineage>
</organism>
<evidence type="ECO:0000313" key="5">
    <source>
        <dbReference type="Proteomes" id="UP000321891"/>
    </source>
</evidence>
<evidence type="ECO:0000256" key="1">
    <source>
        <dbReference type="SAM" id="Phobius"/>
    </source>
</evidence>
<accession>A0A6N3SL81</accession>
<sequence>MSLFVCLIIFGLDLMLVGIKLNDMSFPLFCVAFVVPALLMGGYVIQGVKQDNIEQA</sequence>
<keyword evidence="1" id="KW-0812">Transmembrane</keyword>
<dbReference type="EMBL" id="BAMV01000011">
    <property type="protein sequence ID" value="GAN60426.1"/>
    <property type="molecule type" value="Genomic_DNA"/>
</dbReference>
<accession>A0A0D6N4I8</accession>
<evidence type="ECO:0000313" key="3">
    <source>
        <dbReference type="EMBL" id="GEL58130.1"/>
    </source>
</evidence>
<comment type="caution">
    <text evidence="2">The sequence shown here is derived from an EMBL/GenBank/DDBJ whole genome shotgun (WGS) entry which is preliminary data.</text>
</comment>
<reference evidence="2 4" key="1">
    <citation type="submission" date="2012-11" db="EMBL/GenBank/DDBJ databases">
        <title>Whole genome sequence of Acetobacter cibinongensis 4H-1.</title>
        <authorList>
            <person name="Azuma Y."/>
            <person name="Higashiura N."/>
            <person name="Hirakawa H."/>
            <person name="Matsushita K."/>
        </authorList>
    </citation>
    <scope>NUCLEOTIDE SEQUENCE [LARGE SCALE GENOMIC DNA]</scope>
    <source>
        <strain evidence="2 4">4H-1</strain>
    </source>
</reference>
<proteinExistence type="predicted"/>
<reference evidence="3 5" key="2">
    <citation type="submission" date="2019-07" db="EMBL/GenBank/DDBJ databases">
        <title>Whole genome shotgun sequence of Acetobacter cibinongensis NBRC 16605.</title>
        <authorList>
            <person name="Hosoyama A."/>
            <person name="Uohara A."/>
            <person name="Ohji S."/>
            <person name="Ichikawa N."/>
        </authorList>
    </citation>
    <scope>NUCLEOTIDE SEQUENCE [LARGE SCALE GENOMIC DNA]</scope>
    <source>
        <strain evidence="3 5">NBRC 16605</strain>
    </source>
</reference>
<dbReference type="Proteomes" id="UP000032671">
    <property type="component" value="Unassembled WGS sequence"/>
</dbReference>
<gene>
    <name evidence="2" type="ORF">Abci_011_156</name>
    <name evidence="3" type="ORF">ACI01nite_07320</name>
</gene>